<evidence type="ECO:0000256" key="1">
    <source>
        <dbReference type="SAM" id="MobiDB-lite"/>
    </source>
</evidence>
<sequence length="355" mass="40568">MNTQKVSNTYDLQKNINSIITQDINQNPKPSHGTLTNGKVVQEILEKKVIDKQKEKLQEDKISSDKLRLKQQISSEQTRSIEVIKKSTEEQLNNDSTQSIPLSSNKQVEVNAEHKRLKTNESLLKETSISTVSTLVTSIVVESIPKPEEEAKKRKKSNPELRISDEGNQQSFKEYKIQDTRNANANGAMMYEISLGIKNGNITNNSFDYDFNNNWKLFFAKFNNGSIFVITNNNYWGSSFRLSSSSNYINDGEQGIGLDLEQNHLLKFKNAVINGNKTFQAITYDDMENDINIKVNKSDNSDYIFLKFEVTNTDVNISDNEEEEFDSFNKITSFLSEKSFAIKKSDFNNFINIIE</sequence>
<feature type="region of interest" description="Disordered" evidence="1">
    <location>
        <begin position="147"/>
        <end position="170"/>
    </location>
</feature>
<keyword evidence="2" id="KW-0614">Plasmid</keyword>
<gene>
    <name evidence="2" type="ORF">F9Y91_05080</name>
</gene>
<feature type="compositionally biased region" description="Basic and acidic residues" evidence="1">
    <location>
        <begin position="147"/>
        <end position="165"/>
    </location>
</feature>
<proteinExistence type="predicted"/>
<dbReference type="EMBL" id="CP044792">
    <property type="protein sequence ID" value="QFP48601.1"/>
    <property type="molecule type" value="Genomic_DNA"/>
</dbReference>
<evidence type="ECO:0000313" key="2">
    <source>
        <dbReference type="EMBL" id="QFP48601.1"/>
    </source>
</evidence>
<organism evidence="2">
    <name type="scientific">Borrelia miyamotoi</name>
    <dbReference type="NCBI Taxonomy" id="47466"/>
    <lineage>
        <taxon>Bacteria</taxon>
        <taxon>Pseudomonadati</taxon>
        <taxon>Spirochaetota</taxon>
        <taxon>Spirochaetia</taxon>
        <taxon>Spirochaetales</taxon>
        <taxon>Borreliaceae</taxon>
        <taxon>Borrelia</taxon>
    </lineage>
</organism>
<accession>A0A5P8AUL6</accession>
<dbReference type="AlphaFoldDB" id="A0A5P8AUL6"/>
<reference evidence="2" key="1">
    <citation type="submission" date="2019-10" db="EMBL/GenBank/DDBJ databases">
        <title>Whole genome sequencing of Borrelia miyamotoi strains isolated in Europe.</title>
        <authorList>
            <person name="Sprong H."/>
            <person name="Azagi T."/>
            <person name="Kuleshov K.V."/>
            <person name="Platonov A.E."/>
            <person name="Hoornstra D."/>
            <person name="Hovius J.W."/>
        </authorList>
    </citation>
    <scope>NUCLEOTIDE SEQUENCE</scope>
    <source>
        <strain evidence="2">NL-IR-1</strain>
        <plasmid evidence="2">unnamed</plasmid>
    </source>
</reference>
<protein>
    <submittedName>
        <fullName evidence="2">Uncharacterized protein</fullName>
    </submittedName>
</protein>
<name>A0A5P8AUL6_9SPIR</name>
<geneLocation type="plasmid" evidence="2">
    <name>unnamed</name>
</geneLocation>